<dbReference type="Gene3D" id="1.25.40.860">
    <property type="match status" value="1"/>
</dbReference>
<evidence type="ECO:0000313" key="2">
    <source>
        <dbReference type="Proteomes" id="UP001327560"/>
    </source>
</evidence>
<proteinExistence type="predicted"/>
<evidence type="ECO:0000313" key="1">
    <source>
        <dbReference type="EMBL" id="WOL05328.1"/>
    </source>
</evidence>
<dbReference type="PANTHER" id="PTHR14005">
    <property type="entry name" value="EUKARYOTIC TRANSLATION INITIATION FACTOR 3, THETA SUBUNIT"/>
    <property type="match status" value="1"/>
</dbReference>
<reference evidence="1 2" key="1">
    <citation type="submission" date="2023-10" db="EMBL/GenBank/DDBJ databases">
        <title>Chromosome-scale genome assembly provides insights into flower coloration mechanisms of Canna indica.</title>
        <authorList>
            <person name="Li C."/>
        </authorList>
    </citation>
    <scope>NUCLEOTIDE SEQUENCE [LARGE SCALE GENOMIC DNA]</scope>
    <source>
        <tissue evidence="1">Flower</tissue>
    </source>
</reference>
<dbReference type="Proteomes" id="UP001327560">
    <property type="component" value="Chromosome 4"/>
</dbReference>
<dbReference type="GO" id="GO:0003729">
    <property type="term" value="F:mRNA binding"/>
    <property type="evidence" value="ECO:0007669"/>
    <property type="project" value="TreeGrafter"/>
</dbReference>
<dbReference type="AlphaFoldDB" id="A0AAQ3KAP7"/>
<name>A0AAQ3KAP7_9LILI</name>
<dbReference type="InterPro" id="IPR027512">
    <property type="entry name" value="EIF3A"/>
</dbReference>
<dbReference type="GO" id="GO:0002188">
    <property type="term" value="P:translation reinitiation"/>
    <property type="evidence" value="ECO:0007669"/>
    <property type="project" value="TreeGrafter"/>
</dbReference>
<gene>
    <name evidence="1" type="ORF">Cni_G14056</name>
</gene>
<dbReference type="GO" id="GO:0071541">
    <property type="term" value="C:eukaryotic translation initiation factor 3 complex, eIF3m"/>
    <property type="evidence" value="ECO:0007669"/>
    <property type="project" value="TreeGrafter"/>
</dbReference>
<dbReference type="GO" id="GO:0071540">
    <property type="term" value="C:eukaryotic translation initiation factor 3 complex, eIF3e"/>
    <property type="evidence" value="ECO:0007669"/>
    <property type="project" value="TreeGrafter"/>
</dbReference>
<sequence length="136" mass="14535">MASLINFTLDPKGESREVTNKGVMTCVSQEVKDIFNLLENKFLPLDLASRVQPLLAKISKLSGKLSSASSVPKVQLAKYVLTLEKLTTLIVLQRCSPFGEIVGCAAEQLSLGSHSGSQDDSCCDGIHLDEVGAGQL</sequence>
<organism evidence="1 2">
    <name type="scientific">Canna indica</name>
    <name type="common">Indian-shot</name>
    <dbReference type="NCBI Taxonomy" id="4628"/>
    <lineage>
        <taxon>Eukaryota</taxon>
        <taxon>Viridiplantae</taxon>
        <taxon>Streptophyta</taxon>
        <taxon>Embryophyta</taxon>
        <taxon>Tracheophyta</taxon>
        <taxon>Spermatophyta</taxon>
        <taxon>Magnoliopsida</taxon>
        <taxon>Liliopsida</taxon>
        <taxon>Zingiberales</taxon>
        <taxon>Cannaceae</taxon>
        <taxon>Canna</taxon>
    </lineage>
</organism>
<dbReference type="GO" id="GO:0043614">
    <property type="term" value="C:multi-eIF complex"/>
    <property type="evidence" value="ECO:0007669"/>
    <property type="project" value="TreeGrafter"/>
</dbReference>
<dbReference type="GO" id="GO:0003743">
    <property type="term" value="F:translation initiation factor activity"/>
    <property type="evidence" value="ECO:0007669"/>
    <property type="project" value="TreeGrafter"/>
</dbReference>
<keyword evidence="2" id="KW-1185">Reference proteome</keyword>
<protein>
    <submittedName>
        <fullName evidence="1">Uncharacterized protein</fullName>
    </submittedName>
</protein>
<dbReference type="PANTHER" id="PTHR14005:SF0">
    <property type="entry name" value="EUKARYOTIC TRANSLATION INITIATION FACTOR 3 SUBUNIT A"/>
    <property type="match status" value="1"/>
</dbReference>
<accession>A0AAQ3KAP7</accession>
<dbReference type="EMBL" id="CP136893">
    <property type="protein sequence ID" value="WOL05328.1"/>
    <property type="molecule type" value="Genomic_DNA"/>
</dbReference>
<dbReference type="GO" id="GO:0001732">
    <property type="term" value="P:formation of cytoplasmic translation initiation complex"/>
    <property type="evidence" value="ECO:0007669"/>
    <property type="project" value="TreeGrafter"/>
</dbReference>